<reference evidence="6" key="1">
    <citation type="journal article" date="2018" name="Nat. Microbiol.">
        <title>Leveraging single-cell genomics to expand the fungal tree of life.</title>
        <authorList>
            <person name="Ahrendt S.R."/>
            <person name="Quandt C.A."/>
            <person name="Ciobanu D."/>
            <person name="Clum A."/>
            <person name="Salamov A."/>
            <person name="Andreopoulos B."/>
            <person name="Cheng J.F."/>
            <person name="Woyke T."/>
            <person name="Pelin A."/>
            <person name="Henrissat B."/>
            <person name="Reynolds N.K."/>
            <person name="Benny G.L."/>
            <person name="Smith M.E."/>
            <person name="James T.Y."/>
            <person name="Grigoriev I.V."/>
        </authorList>
    </citation>
    <scope>NUCLEOTIDE SEQUENCE [LARGE SCALE GENOMIC DNA]</scope>
    <source>
        <strain evidence="6">RSA 468</strain>
    </source>
</reference>
<evidence type="ECO:0000313" key="5">
    <source>
        <dbReference type="EMBL" id="RKP35971.1"/>
    </source>
</evidence>
<dbReference type="Pfam" id="PF00076">
    <property type="entry name" value="RRM_1"/>
    <property type="match status" value="1"/>
</dbReference>
<evidence type="ECO:0000313" key="6">
    <source>
        <dbReference type="Proteomes" id="UP000268162"/>
    </source>
</evidence>
<evidence type="ECO:0000256" key="1">
    <source>
        <dbReference type="ARBA" id="ARBA00022884"/>
    </source>
</evidence>
<gene>
    <name evidence="5" type="ORF">BJ085DRAFT_11931</name>
</gene>
<dbReference type="InterPro" id="IPR035979">
    <property type="entry name" value="RBD_domain_sf"/>
</dbReference>
<dbReference type="PANTHER" id="PTHR48027">
    <property type="entry name" value="HETEROGENEOUS NUCLEAR RIBONUCLEOPROTEIN 87F-RELATED"/>
    <property type="match status" value="1"/>
</dbReference>
<dbReference type="EMBL" id="ML002743">
    <property type="protein sequence ID" value="RKP35971.1"/>
    <property type="molecule type" value="Genomic_DNA"/>
</dbReference>
<dbReference type="SUPFAM" id="SSF54928">
    <property type="entry name" value="RNA-binding domain, RBD"/>
    <property type="match status" value="1"/>
</dbReference>
<dbReference type="InterPro" id="IPR052462">
    <property type="entry name" value="SLIRP/GR-RBP-like"/>
</dbReference>
<feature type="domain" description="RRM" evidence="4">
    <location>
        <begin position="3"/>
        <end position="81"/>
    </location>
</feature>
<feature type="non-terminal residue" evidence="5">
    <location>
        <position position="110"/>
    </location>
</feature>
<feature type="compositionally biased region" description="Gly residues" evidence="3">
    <location>
        <begin position="98"/>
        <end position="110"/>
    </location>
</feature>
<dbReference type="STRING" id="215637.A0A4P9ZT21"/>
<dbReference type="InterPro" id="IPR012677">
    <property type="entry name" value="Nucleotide-bd_a/b_plait_sf"/>
</dbReference>
<name>A0A4P9ZT21_9FUNG</name>
<dbReference type="InterPro" id="IPR048289">
    <property type="entry name" value="RRM2_NsCP33-like"/>
</dbReference>
<dbReference type="PROSITE" id="PS50102">
    <property type="entry name" value="RRM"/>
    <property type="match status" value="1"/>
</dbReference>
<proteinExistence type="predicted"/>
<protein>
    <recommendedName>
        <fullName evidence="4">RRM domain-containing protein</fullName>
    </recommendedName>
</protein>
<organism evidence="5 6">
    <name type="scientific">Dimargaris cristalligena</name>
    <dbReference type="NCBI Taxonomy" id="215637"/>
    <lineage>
        <taxon>Eukaryota</taxon>
        <taxon>Fungi</taxon>
        <taxon>Fungi incertae sedis</taxon>
        <taxon>Zoopagomycota</taxon>
        <taxon>Kickxellomycotina</taxon>
        <taxon>Dimargaritomycetes</taxon>
        <taxon>Dimargaritales</taxon>
        <taxon>Dimargaritaceae</taxon>
        <taxon>Dimargaris</taxon>
    </lineage>
</organism>
<dbReference type="InterPro" id="IPR000504">
    <property type="entry name" value="RRM_dom"/>
</dbReference>
<evidence type="ECO:0000256" key="2">
    <source>
        <dbReference type="PROSITE-ProRule" id="PRU00176"/>
    </source>
</evidence>
<feature type="region of interest" description="Disordered" evidence="3">
    <location>
        <begin position="84"/>
        <end position="110"/>
    </location>
</feature>
<dbReference type="Gene3D" id="3.30.70.330">
    <property type="match status" value="1"/>
</dbReference>
<dbReference type="SMART" id="SM00360">
    <property type="entry name" value="RRM"/>
    <property type="match status" value="1"/>
</dbReference>
<evidence type="ECO:0000259" key="4">
    <source>
        <dbReference type="PROSITE" id="PS50102"/>
    </source>
</evidence>
<evidence type="ECO:0000256" key="3">
    <source>
        <dbReference type="SAM" id="MobiDB-lite"/>
    </source>
</evidence>
<dbReference type="AlphaFoldDB" id="A0A4P9ZT21"/>
<sequence length="110" mass="12250">MSCRLFVGSLSWNTTQDHLYELFGQFGEVTQATVVQDRETQRSRGFGFVTYATHEAALEAIEKLNGYELDGRQIKVDFAAEQGVRTGGNRPYNNNGQRGRGSFRGGRGRG</sequence>
<dbReference type="Proteomes" id="UP000268162">
    <property type="component" value="Unassembled WGS sequence"/>
</dbReference>
<keyword evidence="6" id="KW-1185">Reference proteome</keyword>
<accession>A0A4P9ZT21</accession>
<dbReference type="GO" id="GO:0003723">
    <property type="term" value="F:RNA binding"/>
    <property type="evidence" value="ECO:0007669"/>
    <property type="project" value="UniProtKB-UniRule"/>
</dbReference>
<dbReference type="CDD" id="cd21608">
    <property type="entry name" value="RRM2_NsCP33_like"/>
    <property type="match status" value="1"/>
</dbReference>
<keyword evidence="1 2" id="KW-0694">RNA-binding</keyword>